<sequence length="121" mass="12807">MGTGRSPQLARHPGRLGLPLALPVSTAARVVNRGTVPAGVQQLRAFPPGCGIPPEQHAVWSAAFAKVSSAPSMPTVQELYRSWARSPGHSSELQRLLRTAYDSDRGPASPGHRRSGAAVHE</sequence>
<name>A0ABW7DYI2_STRRO</name>
<dbReference type="EMBL" id="JBIENY010000180">
    <property type="protein sequence ID" value="MFG6295931.1"/>
    <property type="molecule type" value="Genomic_DNA"/>
</dbReference>
<comment type="caution">
    <text evidence="2">The sequence shown here is derived from an EMBL/GenBank/DDBJ whole genome shotgun (WGS) entry which is preliminary data.</text>
</comment>
<gene>
    <name evidence="2" type="ORF">ACGU38_11245</name>
</gene>
<organism evidence="2 3">
    <name type="scientific">Streptomyces rochei</name>
    <name type="common">Streptomyces parvullus</name>
    <dbReference type="NCBI Taxonomy" id="1928"/>
    <lineage>
        <taxon>Bacteria</taxon>
        <taxon>Bacillati</taxon>
        <taxon>Actinomycetota</taxon>
        <taxon>Actinomycetes</taxon>
        <taxon>Kitasatosporales</taxon>
        <taxon>Streptomycetaceae</taxon>
        <taxon>Streptomyces</taxon>
        <taxon>Streptomyces rochei group</taxon>
    </lineage>
</organism>
<evidence type="ECO:0000313" key="3">
    <source>
        <dbReference type="Proteomes" id="UP001605990"/>
    </source>
</evidence>
<proteinExistence type="predicted"/>
<keyword evidence="3" id="KW-1185">Reference proteome</keyword>
<reference evidence="2 3" key="1">
    <citation type="submission" date="2024-10" db="EMBL/GenBank/DDBJ databases">
        <title>Draft genome assembly of a novel steroid transforming actinomycete isolated from African clawed frog Xenopus laevis.</title>
        <authorList>
            <person name="Bragin E."/>
            <person name="Kollerov V."/>
            <person name="Donova M.V."/>
        </authorList>
    </citation>
    <scope>NUCLEOTIDE SEQUENCE [LARGE SCALE GENOMIC DNA]</scope>
    <source>
        <strain evidence="2 3">MTOC-St3</strain>
    </source>
</reference>
<evidence type="ECO:0000313" key="2">
    <source>
        <dbReference type="EMBL" id="MFG6295931.1"/>
    </source>
</evidence>
<protein>
    <submittedName>
        <fullName evidence="2">Uncharacterized protein</fullName>
    </submittedName>
</protein>
<evidence type="ECO:0000256" key="1">
    <source>
        <dbReference type="SAM" id="MobiDB-lite"/>
    </source>
</evidence>
<dbReference type="RefSeq" id="WP_030975054.1">
    <property type="nucleotide sequence ID" value="NZ_JBIENY010000180.1"/>
</dbReference>
<feature type="region of interest" description="Disordered" evidence="1">
    <location>
        <begin position="100"/>
        <end position="121"/>
    </location>
</feature>
<dbReference type="Proteomes" id="UP001605990">
    <property type="component" value="Unassembled WGS sequence"/>
</dbReference>
<accession>A0ABW7DYI2</accession>